<evidence type="ECO:0000313" key="2">
    <source>
        <dbReference type="EMBL" id="KAK1294452.1"/>
    </source>
</evidence>
<reference evidence="2" key="1">
    <citation type="journal article" date="2023" name="Nat. Commun.">
        <title>Diploid and tetraploid genomes of Acorus and the evolution of monocots.</title>
        <authorList>
            <person name="Ma L."/>
            <person name="Liu K.W."/>
            <person name="Li Z."/>
            <person name="Hsiao Y.Y."/>
            <person name="Qi Y."/>
            <person name="Fu T."/>
            <person name="Tang G.D."/>
            <person name="Zhang D."/>
            <person name="Sun W.H."/>
            <person name="Liu D.K."/>
            <person name="Li Y."/>
            <person name="Chen G.Z."/>
            <person name="Liu X.D."/>
            <person name="Liao X.Y."/>
            <person name="Jiang Y.T."/>
            <person name="Yu X."/>
            <person name="Hao Y."/>
            <person name="Huang J."/>
            <person name="Zhao X.W."/>
            <person name="Ke S."/>
            <person name="Chen Y.Y."/>
            <person name="Wu W.L."/>
            <person name="Hsu J.L."/>
            <person name="Lin Y.F."/>
            <person name="Huang M.D."/>
            <person name="Li C.Y."/>
            <person name="Huang L."/>
            <person name="Wang Z.W."/>
            <person name="Zhao X."/>
            <person name="Zhong W.Y."/>
            <person name="Peng D.H."/>
            <person name="Ahmad S."/>
            <person name="Lan S."/>
            <person name="Zhang J.S."/>
            <person name="Tsai W.C."/>
            <person name="Van de Peer Y."/>
            <person name="Liu Z.J."/>
        </authorList>
    </citation>
    <scope>NUCLEOTIDE SEQUENCE</scope>
    <source>
        <strain evidence="2">CP</strain>
    </source>
</reference>
<feature type="compositionally biased region" description="Basic and acidic residues" evidence="1">
    <location>
        <begin position="44"/>
        <end position="56"/>
    </location>
</feature>
<gene>
    <name evidence="2" type="ORF">QJS10_CPA16g01779</name>
</gene>
<organism evidence="2 3">
    <name type="scientific">Acorus calamus</name>
    <name type="common">Sweet flag</name>
    <dbReference type="NCBI Taxonomy" id="4465"/>
    <lineage>
        <taxon>Eukaryota</taxon>
        <taxon>Viridiplantae</taxon>
        <taxon>Streptophyta</taxon>
        <taxon>Embryophyta</taxon>
        <taxon>Tracheophyta</taxon>
        <taxon>Spermatophyta</taxon>
        <taxon>Magnoliopsida</taxon>
        <taxon>Liliopsida</taxon>
        <taxon>Acoraceae</taxon>
        <taxon>Acorus</taxon>
    </lineage>
</organism>
<keyword evidence="3" id="KW-1185">Reference proteome</keyword>
<dbReference type="AlphaFoldDB" id="A0AAV9D0V6"/>
<accession>A0AAV9D0V6</accession>
<dbReference type="Proteomes" id="UP001180020">
    <property type="component" value="Unassembled WGS sequence"/>
</dbReference>
<proteinExistence type="predicted"/>
<feature type="compositionally biased region" description="Polar residues" evidence="1">
    <location>
        <begin position="61"/>
        <end position="87"/>
    </location>
</feature>
<name>A0AAV9D0V6_ACOCL</name>
<sequence>MGGSNKNEKKSLFFTIIKILDSSVSEKAHHQVLEVDRGGAWMTSEKERDGDPKIDVKATNPPFTLQNPNEVPTAANKASNAINDRHH</sequence>
<evidence type="ECO:0000256" key="1">
    <source>
        <dbReference type="SAM" id="MobiDB-lite"/>
    </source>
</evidence>
<comment type="caution">
    <text evidence="2">The sequence shown here is derived from an EMBL/GenBank/DDBJ whole genome shotgun (WGS) entry which is preliminary data.</text>
</comment>
<protein>
    <submittedName>
        <fullName evidence="2">Uncharacterized protein</fullName>
    </submittedName>
</protein>
<dbReference type="EMBL" id="JAUJYO010000016">
    <property type="protein sequence ID" value="KAK1294452.1"/>
    <property type="molecule type" value="Genomic_DNA"/>
</dbReference>
<evidence type="ECO:0000313" key="3">
    <source>
        <dbReference type="Proteomes" id="UP001180020"/>
    </source>
</evidence>
<feature type="region of interest" description="Disordered" evidence="1">
    <location>
        <begin position="43"/>
        <end position="87"/>
    </location>
</feature>
<reference evidence="2" key="2">
    <citation type="submission" date="2023-06" db="EMBL/GenBank/DDBJ databases">
        <authorList>
            <person name="Ma L."/>
            <person name="Liu K.-W."/>
            <person name="Li Z."/>
            <person name="Hsiao Y.-Y."/>
            <person name="Qi Y."/>
            <person name="Fu T."/>
            <person name="Tang G."/>
            <person name="Zhang D."/>
            <person name="Sun W.-H."/>
            <person name="Liu D.-K."/>
            <person name="Li Y."/>
            <person name="Chen G.-Z."/>
            <person name="Liu X.-D."/>
            <person name="Liao X.-Y."/>
            <person name="Jiang Y.-T."/>
            <person name="Yu X."/>
            <person name="Hao Y."/>
            <person name="Huang J."/>
            <person name="Zhao X.-W."/>
            <person name="Ke S."/>
            <person name="Chen Y.-Y."/>
            <person name="Wu W.-L."/>
            <person name="Hsu J.-L."/>
            <person name="Lin Y.-F."/>
            <person name="Huang M.-D."/>
            <person name="Li C.-Y."/>
            <person name="Huang L."/>
            <person name="Wang Z.-W."/>
            <person name="Zhao X."/>
            <person name="Zhong W.-Y."/>
            <person name="Peng D.-H."/>
            <person name="Ahmad S."/>
            <person name="Lan S."/>
            <person name="Zhang J.-S."/>
            <person name="Tsai W.-C."/>
            <person name="Van De Peer Y."/>
            <person name="Liu Z.-J."/>
        </authorList>
    </citation>
    <scope>NUCLEOTIDE SEQUENCE</scope>
    <source>
        <strain evidence="2">CP</strain>
        <tissue evidence="2">Leaves</tissue>
    </source>
</reference>